<sequence length="88" mass="9657">MSGKACPAMESTTPNTTPELTYASISVAHRALIDALPPGSEVPSRMFIRRAAARGDIRSINIGRRITQYHLDDVRALVVIPGVTRRER</sequence>
<name>A0A5Q5BNW4_MYCSS</name>
<proteinExistence type="predicted"/>
<organism evidence="1">
    <name type="scientific">Mycobacterium sp. (strain MCS)</name>
    <dbReference type="NCBI Taxonomy" id="164756"/>
    <lineage>
        <taxon>Bacteria</taxon>
        <taxon>Bacillati</taxon>
        <taxon>Actinomycetota</taxon>
        <taxon>Actinomycetes</taxon>
        <taxon>Mycobacteriales</taxon>
        <taxon>Mycobacteriaceae</taxon>
        <taxon>Mycobacterium</taxon>
    </lineage>
</organism>
<dbReference type="KEGG" id="mmc:Mmcs_3815"/>
<dbReference type="EMBL" id="CP000384">
    <property type="protein sequence ID" value="ABG09921.1"/>
    <property type="molecule type" value="Genomic_DNA"/>
</dbReference>
<dbReference type="AlphaFoldDB" id="A0A5Q5BNW4"/>
<protein>
    <submittedName>
        <fullName evidence="1">Uncharacterized protein</fullName>
    </submittedName>
</protein>
<accession>A0A5Q5BNW4</accession>
<gene>
    <name evidence="1" type="ordered locus">Mmcs_3815</name>
</gene>
<reference evidence="1" key="1">
    <citation type="submission" date="2006-06" db="EMBL/GenBank/DDBJ databases">
        <title>Complete sequence of chromosome of Mycobacterium sp. MCS.</title>
        <authorList>
            <consortium name="US DOE Joint Genome Institute"/>
            <person name="Copeland A."/>
            <person name="Lucas S."/>
            <person name="Lapidus A."/>
            <person name="Barry K."/>
            <person name="Detter J.C."/>
            <person name="Glavina del Rio T."/>
            <person name="Hammon N."/>
            <person name="Israni S."/>
            <person name="Dalin E."/>
            <person name="Tice H."/>
            <person name="Pitluck S."/>
            <person name="Martinez M."/>
            <person name="Schmutz J."/>
            <person name="Larimer F."/>
            <person name="Land M."/>
            <person name="Hauser L."/>
            <person name="Kyrpides N."/>
            <person name="Kim E."/>
            <person name="Miller C.D."/>
            <person name="Hughes J.E."/>
            <person name="Anderson A.J."/>
            <person name="Sims R.C."/>
            <person name="Richardson P."/>
        </authorList>
    </citation>
    <scope>NUCLEOTIDE SEQUENCE [LARGE SCALE GENOMIC DNA]</scope>
    <source>
        <strain evidence="1">MCS</strain>
    </source>
</reference>
<evidence type="ECO:0000313" key="1">
    <source>
        <dbReference type="EMBL" id="ABG09921.1"/>
    </source>
</evidence>